<dbReference type="PANTHER" id="PTHR46242">
    <property type="entry name" value="ZINC FINGER CCHC DOMAIN-CONTAINING PROTEIN 9 ZCCHC9"/>
    <property type="match status" value="1"/>
</dbReference>
<dbReference type="PANTHER" id="PTHR46242:SF1">
    <property type="entry name" value="ZINC FINGER CCHC DOMAIN-CONTAINING PROTEIN 9"/>
    <property type="match status" value="1"/>
</dbReference>
<evidence type="ECO:0000256" key="1">
    <source>
        <dbReference type="ARBA" id="ARBA00022664"/>
    </source>
</evidence>
<name>A0A4Y7Q9L6_9AGAM</name>
<dbReference type="SMART" id="SM00343">
    <property type="entry name" value="ZnF_C2HC"/>
    <property type="match status" value="4"/>
</dbReference>
<dbReference type="EMBL" id="ML170167">
    <property type="protein sequence ID" value="TDL24284.1"/>
    <property type="molecule type" value="Genomic_DNA"/>
</dbReference>
<dbReference type="SUPFAM" id="SSF57756">
    <property type="entry name" value="Retrovirus zinc finger-like domains"/>
    <property type="match status" value="2"/>
</dbReference>
<dbReference type="OrthoDB" id="3863715at2759"/>
<evidence type="ECO:0000256" key="3">
    <source>
        <dbReference type="SAM" id="MobiDB-lite"/>
    </source>
</evidence>
<feature type="compositionally biased region" description="Basic residues" evidence="3">
    <location>
        <begin position="48"/>
        <end position="60"/>
    </location>
</feature>
<feature type="domain" description="CCHC-type" evidence="4">
    <location>
        <begin position="219"/>
        <end position="232"/>
    </location>
</feature>
<keyword evidence="1" id="KW-0507">mRNA processing</keyword>
<reference evidence="5 6" key="1">
    <citation type="submission" date="2018-06" db="EMBL/GenBank/DDBJ databases">
        <title>A transcriptomic atlas of mushroom development highlights an independent origin of complex multicellularity.</title>
        <authorList>
            <consortium name="DOE Joint Genome Institute"/>
            <person name="Krizsan K."/>
            <person name="Almasi E."/>
            <person name="Merenyi Z."/>
            <person name="Sahu N."/>
            <person name="Viragh M."/>
            <person name="Koszo T."/>
            <person name="Mondo S."/>
            <person name="Kiss B."/>
            <person name="Balint B."/>
            <person name="Kues U."/>
            <person name="Barry K."/>
            <person name="Hegedus J.C."/>
            <person name="Henrissat B."/>
            <person name="Johnson J."/>
            <person name="Lipzen A."/>
            <person name="Ohm R."/>
            <person name="Nagy I."/>
            <person name="Pangilinan J."/>
            <person name="Yan J."/>
            <person name="Xiong Y."/>
            <person name="Grigoriev I.V."/>
            <person name="Hibbett D.S."/>
            <person name="Nagy L.G."/>
        </authorList>
    </citation>
    <scope>NUCLEOTIDE SEQUENCE [LARGE SCALE GENOMIC DNA]</scope>
    <source>
        <strain evidence="5 6">SZMC22713</strain>
    </source>
</reference>
<keyword evidence="2" id="KW-0862">Zinc</keyword>
<sequence length="313" mass="33898">MTRYTNLGHKRTYVQAGFHDETTTVHEHVGLEEAKMPGNDDGEAQPPAKKKRKRSKHKKGPAADDTSSKDTKLDGEPAETVVKGPSKKQEKKAKFKAKQAKDAAARATASEQRRLKRVEERNSHTVCFACRKTGHTAKDCQGPESALEGDDNAVAGRSAVGMCYRCGSNKHTLSRCRKPVNSANPLPFALCFVCSGKGHLASSCPKNKDRGVYPNGGSCKLCGETSHLAKDCGLRIQQPSASTIYVGSGQEAGADEDDFHILKRKTAEVDKEERDESKTKRLANIKAGALTGIVKSFPKIPAAPSIPRKVVNF</sequence>
<dbReference type="STRING" id="50990.A0A4Y7Q9L6"/>
<dbReference type="GO" id="GO:0008270">
    <property type="term" value="F:zinc ion binding"/>
    <property type="evidence" value="ECO:0007669"/>
    <property type="project" value="UniProtKB-KW"/>
</dbReference>
<dbReference type="GO" id="GO:0005730">
    <property type="term" value="C:nucleolus"/>
    <property type="evidence" value="ECO:0007669"/>
    <property type="project" value="TreeGrafter"/>
</dbReference>
<dbReference type="VEuPathDB" id="FungiDB:BD410DRAFT_767502"/>
<feature type="domain" description="CCHC-type" evidence="4">
    <location>
        <begin position="127"/>
        <end position="140"/>
    </location>
</feature>
<keyword evidence="6" id="KW-1185">Reference proteome</keyword>
<dbReference type="PROSITE" id="PS50158">
    <property type="entry name" value="ZF_CCHC"/>
    <property type="match status" value="3"/>
</dbReference>
<feature type="compositionally biased region" description="Basic residues" evidence="3">
    <location>
        <begin position="85"/>
        <end position="98"/>
    </location>
</feature>
<organism evidence="5 6">
    <name type="scientific">Rickenella mellea</name>
    <dbReference type="NCBI Taxonomy" id="50990"/>
    <lineage>
        <taxon>Eukaryota</taxon>
        <taxon>Fungi</taxon>
        <taxon>Dikarya</taxon>
        <taxon>Basidiomycota</taxon>
        <taxon>Agaricomycotina</taxon>
        <taxon>Agaricomycetes</taxon>
        <taxon>Hymenochaetales</taxon>
        <taxon>Rickenellaceae</taxon>
        <taxon>Rickenella</taxon>
    </lineage>
</organism>
<dbReference type="InterPro" id="IPR001878">
    <property type="entry name" value="Znf_CCHC"/>
</dbReference>
<dbReference type="GO" id="GO:0006397">
    <property type="term" value="P:mRNA processing"/>
    <property type="evidence" value="ECO:0007669"/>
    <property type="project" value="UniProtKB-KW"/>
</dbReference>
<dbReference type="InterPro" id="IPR036875">
    <property type="entry name" value="Znf_CCHC_sf"/>
</dbReference>
<evidence type="ECO:0000259" key="4">
    <source>
        <dbReference type="PROSITE" id="PS50158"/>
    </source>
</evidence>
<feature type="compositionally biased region" description="Basic and acidic residues" evidence="3">
    <location>
        <begin position="66"/>
        <end position="75"/>
    </location>
</feature>
<dbReference type="AlphaFoldDB" id="A0A4Y7Q9L6"/>
<dbReference type="Pfam" id="PF00098">
    <property type="entry name" value="zf-CCHC"/>
    <property type="match status" value="1"/>
</dbReference>
<evidence type="ECO:0000313" key="5">
    <source>
        <dbReference type="EMBL" id="TDL24284.1"/>
    </source>
</evidence>
<dbReference type="InterPro" id="IPR042246">
    <property type="entry name" value="ZCCHC9"/>
</dbReference>
<accession>A0A4Y7Q9L6</accession>
<keyword evidence="2" id="KW-0863">Zinc-finger</keyword>
<evidence type="ECO:0000256" key="2">
    <source>
        <dbReference type="PROSITE-ProRule" id="PRU00047"/>
    </source>
</evidence>
<dbReference type="Gene3D" id="4.10.60.10">
    <property type="entry name" value="Zinc finger, CCHC-type"/>
    <property type="match status" value="2"/>
</dbReference>
<feature type="region of interest" description="Disordered" evidence="3">
    <location>
        <begin position="31"/>
        <end position="117"/>
    </location>
</feature>
<proteinExistence type="predicted"/>
<dbReference type="Proteomes" id="UP000294933">
    <property type="component" value="Unassembled WGS sequence"/>
</dbReference>
<feature type="domain" description="CCHC-type" evidence="4">
    <location>
        <begin position="191"/>
        <end position="206"/>
    </location>
</feature>
<protein>
    <recommendedName>
        <fullName evidence="4">CCHC-type domain-containing protein</fullName>
    </recommendedName>
</protein>
<keyword evidence="2" id="KW-0479">Metal-binding</keyword>
<gene>
    <name evidence="5" type="ORF">BD410DRAFT_767502</name>
</gene>
<dbReference type="GO" id="GO:0003676">
    <property type="term" value="F:nucleic acid binding"/>
    <property type="evidence" value="ECO:0007669"/>
    <property type="project" value="InterPro"/>
</dbReference>
<evidence type="ECO:0000313" key="6">
    <source>
        <dbReference type="Proteomes" id="UP000294933"/>
    </source>
</evidence>